<gene>
    <name evidence="1" type="ORF">NMW_0459</name>
</gene>
<sequence>MGMTVQLRSDNTVISKPVIPDNSAILKPVIPDNTVISKFVIPAQAGIQTCPHRNLSDKNSCPNPAF</sequence>
<evidence type="ECO:0000313" key="1">
    <source>
        <dbReference type="EMBL" id="CBA05223.1"/>
    </source>
</evidence>
<reference evidence="1" key="1">
    <citation type="journal article" date="2008" name="Proc. Natl. Acad. Sci. U.S.A.">
        <title>Whole-genome comparison of disease and carriage strains provides insights into virulence evolution in Neisseria meningitidis.</title>
        <authorList>
            <person name="Schoen C."/>
            <person name="Blom J."/>
            <person name="Claus H."/>
            <person name="Schramm-Glueck A."/>
            <person name="Brandt P."/>
            <person name="Mueller T."/>
            <person name="Goesmann A."/>
            <person name="Joseph B."/>
            <person name="Konietzny S."/>
            <person name="Kurzai O."/>
            <person name="Schmitt C."/>
            <person name="Friedrich T."/>
            <person name="Linke B."/>
            <person name="Vogel U."/>
            <person name="Frosch M."/>
        </authorList>
    </citation>
    <scope>NUCLEOTIDE SEQUENCE</scope>
    <source>
        <strain evidence="1">Alpha275</strain>
    </source>
</reference>
<proteinExistence type="predicted"/>
<dbReference type="EMBL" id="AM889138">
    <property type="protein sequence ID" value="CBA05223.1"/>
    <property type="molecule type" value="Genomic_DNA"/>
</dbReference>
<name>C6SHP0_NEIME</name>
<dbReference type="AlphaFoldDB" id="C6SHP0"/>
<accession>C6SHP0</accession>
<protein>
    <submittedName>
        <fullName evidence="1">Uncharacterized protein</fullName>
    </submittedName>
</protein>
<organism evidence="1">
    <name type="scientific">Neisseria meningitidis alpha275</name>
    <dbReference type="NCBI Taxonomy" id="295996"/>
    <lineage>
        <taxon>Bacteria</taxon>
        <taxon>Pseudomonadati</taxon>
        <taxon>Pseudomonadota</taxon>
        <taxon>Betaproteobacteria</taxon>
        <taxon>Neisseriales</taxon>
        <taxon>Neisseriaceae</taxon>
        <taxon>Neisseria</taxon>
    </lineage>
</organism>